<evidence type="ECO:0000256" key="4">
    <source>
        <dbReference type="ARBA" id="ARBA00022475"/>
    </source>
</evidence>
<dbReference type="Gene3D" id="1.10.3720.10">
    <property type="entry name" value="MetI-like"/>
    <property type="match status" value="1"/>
</dbReference>
<keyword evidence="3 8" id="KW-0813">Transport</keyword>
<evidence type="ECO:0000256" key="7">
    <source>
        <dbReference type="ARBA" id="ARBA00023136"/>
    </source>
</evidence>
<evidence type="ECO:0000256" key="2">
    <source>
        <dbReference type="ARBA" id="ARBA00007069"/>
    </source>
</evidence>
<gene>
    <name evidence="10" type="ORF">K8U77_01775</name>
</gene>
<feature type="transmembrane region" description="Helical" evidence="8">
    <location>
        <begin position="23"/>
        <end position="49"/>
    </location>
</feature>
<dbReference type="Proteomes" id="UP000786989">
    <property type="component" value="Unassembled WGS sequence"/>
</dbReference>
<proteinExistence type="inferred from homology"/>
<dbReference type="CDD" id="cd06261">
    <property type="entry name" value="TM_PBP2"/>
    <property type="match status" value="1"/>
</dbReference>
<feature type="transmembrane region" description="Helical" evidence="8">
    <location>
        <begin position="195"/>
        <end position="217"/>
    </location>
</feature>
<evidence type="ECO:0000256" key="1">
    <source>
        <dbReference type="ARBA" id="ARBA00004651"/>
    </source>
</evidence>
<dbReference type="PROSITE" id="PS50928">
    <property type="entry name" value="ABC_TM1"/>
    <property type="match status" value="1"/>
</dbReference>
<evidence type="ECO:0000259" key="9">
    <source>
        <dbReference type="PROSITE" id="PS50928"/>
    </source>
</evidence>
<dbReference type="InterPro" id="IPR035906">
    <property type="entry name" value="MetI-like_sf"/>
</dbReference>
<evidence type="ECO:0000256" key="6">
    <source>
        <dbReference type="ARBA" id="ARBA00022989"/>
    </source>
</evidence>
<dbReference type="FunFam" id="1.10.3720.10:FF:000002">
    <property type="entry name" value="D-methionine ABC transporter permease MetI"/>
    <property type="match status" value="1"/>
</dbReference>
<reference evidence="10" key="2">
    <citation type="submission" date="2021-09" db="EMBL/GenBank/DDBJ databases">
        <authorList>
            <person name="Gilroy R."/>
        </authorList>
    </citation>
    <scope>NUCLEOTIDE SEQUENCE</scope>
    <source>
        <strain evidence="10">ChiGjej6B6-11269</strain>
    </source>
</reference>
<dbReference type="PANTHER" id="PTHR30450">
    <property type="entry name" value="ABC TRANSPORTER PERMEASE"/>
    <property type="match status" value="1"/>
</dbReference>
<evidence type="ECO:0000313" key="11">
    <source>
        <dbReference type="Proteomes" id="UP000786989"/>
    </source>
</evidence>
<dbReference type="NCBIfam" id="NF008049">
    <property type="entry name" value="PRK10782.1"/>
    <property type="match status" value="1"/>
</dbReference>
<evidence type="ECO:0000313" key="10">
    <source>
        <dbReference type="EMBL" id="HJF64832.1"/>
    </source>
</evidence>
<protein>
    <submittedName>
        <fullName evidence="10">ABC transporter permease</fullName>
    </submittedName>
</protein>
<evidence type="ECO:0000256" key="8">
    <source>
        <dbReference type="RuleBase" id="RU363032"/>
    </source>
</evidence>
<dbReference type="PANTHER" id="PTHR30450:SF1">
    <property type="entry name" value="D-METHIONINE TRANSPORT SYSTEM PERMEASE PROTEIN METI-RELATED"/>
    <property type="match status" value="1"/>
</dbReference>
<dbReference type="GO" id="GO:0005886">
    <property type="term" value="C:plasma membrane"/>
    <property type="evidence" value="ECO:0007669"/>
    <property type="project" value="UniProtKB-SubCell"/>
</dbReference>
<accession>A0A9D3A0P0</accession>
<comment type="caution">
    <text evidence="10">The sequence shown here is derived from an EMBL/GenBank/DDBJ whole genome shotgun (WGS) entry which is preliminary data.</text>
</comment>
<organism evidence="10 11">
    <name type="scientific">Slackia equolifaciens</name>
    <dbReference type="NCBI Taxonomy" id="498718"/>
    <lineage>
        <taxon>Bacteria</taxon>
        <taxon>Bacillati</taxon>
        <taxon>Actinomycetota</taxon>
        <taxon>Coriobacteriia</taxon>
        <taxon>Eggerthellales</taxon>
        <taxon>Eggerthellaceae</taxon>
        <taxon>Slackia</taxon>
    </lineage>
</organism>
<evidence type="ECO:0000256" key="5">
    <source>
        <dbReference type="ARBA" id="ARBA00022692"/>
    </source>
</evidence>
<keyword evidence="7 8" id="KW-0472">Membrane</keyword>
<feature type="domain" description="ABC transmembrane type-1" evidence="9">
    <location>
        <begin position="19"/>
        <end position="213"/>
    </location>
</feature>
<keyword evidence="5 8" id="KW-0812">Transmembrane</keyword>
<evidence type="ECO:0000256" key="3">
    <source>
        <dbReference type="ARBA" id="ARBA00022448"/>
    </source>
</evidence>
<dbReference type="Pfam" id="PF00528">
    <property type="entry name" value="BPD_transp_1"/>
    <property type="match status" value="1"/>
</dbReference>
<dbReference type="InterPro" id="IPR000515">
    <property type="entry name" value="MetI-like"/>
</dbReference>
<sequence>MEAITAFIDQYGLLMAQGTWDTIVMTVLSTLFAYVIGIPLGVLLILTAPGGLHPHRVFNSVLGWLVNIGRSIPFIILIVFMIPFTRAIVGTSLGVGGAIVPLTVAAAPFVARMVEQSLAEIDGGLVEAAQSFGAGTWQIITKVFLVESLPSLIRGASITFITLFGFVAMAGTVGAGGIGDIAIRYGYQRYQDDVMIVAIVLCVVIVQVAQSVANLIARKIDHRVK</sequence>
<comment type="similarity">
    <text evidence="2">Belongs to the binding-protein-dependent transport system permease family. CysTW subfamily.</text>
</comment>
<feature type="transmembrane region" description="Helical" evidence="8">
    <location>
        <begin position="61"/>
        <end position="82"/>
    </location>
</feature>
<comment type="subcellular location">
    <subcellularLocation>
        <location evidence="1 8">Cell membrane</location>
        <topology evidence="1 8">Multi-pass membrane protein</topology>
    </subcellularLocation>
</comment>
<dbReference type="EMBL" id="DYWI01000028">
    <property type="protein sequence ID" value="HJF64832.1"/>
    <property type="molecule type" value="Genomic_DNA"/>
</dbReference>
<dbReference type="GO" id="GO:0048473">
    <property type="term" value="P:D-methionine transmembrane transport"/>
    <property type="evidence" value="ECO:0007669"/>
    <property type="project" value="TreeGrafter"/>
</dbReference>
<keyword evidence="4" id="KW-1003">Cell membrane</keyword>
<keyword evidence="6 8" id="KW-1133">Transmembrane helix</keyword>
<feature type="transmembrane region" description="Helical" evidence="8">
    <location>
        <begin position="158"/>
        <end position="183"/>
    </location>
</feature>
<dbReference type="AlphaFoldDB" id="A0A9D3A0P0"/>
<name>A0A9D3A0P0_9ACTN</name>
<reference evidence="10" key="1">
    <citation type="journal article" date="2021" name="PeerJ">
        <title>Extensive microbial diversity within the chicken gut microbiome revealed by metagenomics and culture.</title>
        <authorList>
            <person name="Gilroy R."/>
            <person name="Ravi A."/>
            <person name="Getino M."/>
            <person name="Pursley I."/>
            <person name="Horton D.L."/>
            <person name="Alikhan N.F."/>
            <person name="Baker D."/>
            <person name="Gharbi K."/>
            <person name="Hall N."/>
            <person name="Watson M."/>
            <person name="Adriaenssens E.M."/>
            <person name="Foster-Nyarko E."/>
            <person name="Jarju S."/>
            <person name="Secka A."/>
            <person name="Antonio M."/>
            <person name="Oren A."/>
            <person name="Chaudhuri R.R."/>
            <person name="La Ragione R."/>
            <person name="Hildebrand F."/>
            <person name="Pallen M.J."/>
        </authorList>
    </citation>
    <scope>NUCLEOTIDE SEQUENCE</scope>
    <source>
        <strain evidence="10">ChiGjej6B6-11269</strain>
    </source>
</reference>
<dbReference type="InterPro" id="IPR051322">
    <property type="entry name" value="AA_ABC_Transporter_Permease"/>
</dbReference>
<feature type="transmembrane region" description="Helical" evidence="8">
    <location>
        <begin position="88"/>
        <end position="111"/>
    </location>
</feature>
<dbReference type="SUPFAM" id="SSF161098">
    <property type="entry name" value="MetI-like"/>
    <property type="match status" value="1"/>
</dbReference>